<dbReference type="PANTHER" id="PTHR34976">
    <property type="entry name" value="RIBONUCLEASE YQCG-RELATED"/>
    <property type="match status" value="1"/>
</dbReference>
<feature type="coiled-coil region" evidence="2">
    <location>
        <begin position="241"/>
        <end position="268"/>
    </location>
</feature>
<keyword evidence="5" id="KW-1185">Reference proteome</keyword>
<dbReference type="Proteomes" id="UP001211894">
    <property type="component" value="Unassembled WGS sequence"/>
</dbReference>
<organism evidence="4 5">
    <name type="scientific">Bacillus changyiensis</name>
    <dbReference type="NCBI Taxonomy" id="3004103"/>
    <lineage>
        <taxon>Bacteria</taxon>
        <taxon>Bacillati</taxon>
        <taxon>Bacillota</taxon>
        <taxon>Bacilli</taxon>
        <taxon>Bacillales</taxon>
        <taxon>Bacillaceae</taxon>
        <taxon>Bacillus</taxon>
    </lineage>
</organism>
<evidence type="ECO:0000256" key="2">
    <source>
        <dbReference type="SAM" id="Coils"/>
    </source>
</evidence>
<name>A0ABT4X8J9_9BACI</name>
<dbReference type="RefSeq" id="WP_271342389.1">
    <property type="nucleotide sequence ID" value="NZ_JAQKAB010000024.1"/>
</dbReference>
<accession>A0ABT4X8J9</accession>
<reference evidence="4 5" key="1">
    <citation type="submission" date="2023-01" db="EMBL/GenBank/DDBJ databases">
        <title>Bacillus changyiensis sp. nov., isolated from a coastal deposit.</title>
        <authorList>
            <person name="Xiao G."/>
            <person name="Lai Q."/>
            <person name="Hu Z."/>
            <person name="Shao Z."/>
        </authorList>
    </citation>
    <scope>NUCLEOTIDE SEQUENCE [LARGE SCALE GENOMIC DNA]</scope>
    <source>
        <strain evidence="4 5">CLL-7-23</strain>
    </source>
</reference>
<keyword evidence="2" id="KW-0175">Coiled coil</keyword>
<comment type="caution">
    <text evidence="4">The sequence shown here is derived from an EMBL/GenBank/DDBJ whole genome shotgun (WGS) entry which is preliminary data.</text>
</comment>
<dbReference type="Pfam" id="PF12639">
    <property type="entry name" value="Colicin-DNase"/>
    <property type="match status" value="1"/>
</dbReference>
<dbReference type="InterPro" id="IPR051768">
    <property type="entry name" value="Bact_secretion_toxin"/>
</dbReference>
<evidence type="ECO:0000259" key="3">
    <source>
        <dbReference type="PROSITE" id="PS51756"/>
    </source>
</evidence>
<sequence>MSSNKKPQKDSSNKVFEANSLIEAADKRKKEYEAFEKRLYTLRKAFLRMTKLDDFQGKAATNIKNFFSGQVEVVDSWILLAKEKVVFFELISYEVKNKKLEDLYVELSFLSQELDNADKTADQVVSSLKSEMDGIIDSIRDVIHLDKWTEKTYHENMSKAQKTRTDTIDAVNELDHYLVSDYQESENMEDVVQEKYKGLIDATSNGKSTEPMNFSLKKFHSSKIYKVSKKREQYAAEYIRLSEQQLAEEKEKERIKRIEALKQKLKNLPKDDEHSDEYLQIAKEIGYNNLTADQQEFVTIAEDCNEFKKDPVKGMLKDGKNVLETMKGFSVGVFDLAKDTAVGAYQTGQFIGYSIDRVSKDPKGAANAVIEYDYSGTFQSMLKSLGDSWNEKMVNGDSYSQGHFLGYAIGSIYGLKGGPSMASTGSKSLIKGANTGAVFLNKSVNSVKRYTPLPKYGPALEGMLQDTRNTINVKNTPLLKKIIEEEKTSVLVKAAPYTYKDPSGVNKTISLKMGHLKNQKHPVTGVPYDKDGFPIFKSKQTLYLKEKDLMKDRTAHFRILNKKLYKKIQNNPKLIEELNLRKRDIAKLKEGKNPKKYTWHHHQEKGRMDLVDRSIHGKTGHTGGYKIWGKDSKK</sequence>
<dbReference type="EMBL" id="JAQKAB010000024">
    <property type="protein sequence ID" value="MDA7028614.1"/>
    <property type="molecule type" value="Genomic_DNA"/>
</dbReference>
<feature type="domain" description="LXG" evidence="3">
    <location>
        <begin position="12"/>
        <end position="245"/>
    </location>
</feature>
<evidence type="ECO:0000313" key="5">
    <source>
        <dbReference type="Proteomes" id="UP001211894"/>
    </source>
</evidence>
<evidence type="ECO:0000256" key="1">
    <source>
        <dbReference type="ARBA" id="ARBA00034117"/>
    </source>
</evidence>
<dbReference type="Pfam" id="PF04740">
    <property type="entry name" value="LXG"/>
    <property type="match status" value="1"/>
</dbReference>
<evidence type="ECO:0000313" key="4">
    <source>
        <dbReference type="EMBL" id="MDA7028614.1"/>
    </source>
</evidence>
<protein>
    <submittedName>
        <fullName evidence="4">T7SS effector LXG polymorphic toxin</fullName>
    </submittedName>
</protein>
<proteinExistence type="inferred from homology"/>
<dbReference type="PANTHER" id="PTHR34976:SF2">
    <property type="entry name" value="TYPE VII SECRETION SYSTEM PROTEIN ESSD"/>
    <property type="match status" value="1"/>
</dbReference>
<dbReference type="InterPro" id="IPR006829">
    <property type="entry name" value="LXG_dom"/>
</dbReference>
<comment type="similarity">
    <text evidence="1">In the N-terminal section; belongs to the LXG family.</text>
</comment>
<dbReference type="PROSITE" id="PS51756">
    <property type="entry name" value="LXG"/>
    <property type="match status" value="1"/>
</dbReference>
<gene>
    <name evidence="4" type="ORF">PJ311_18955</name>
</gene>